<sequence>MLNEIDHVTIGAADLASGAEDMRRLVGIDMPLGGKHADMSTHNRVMRTTDGEFLELIAIDPEAPTPGRPRWFGLDLPARRARLAQGPAPVGWVIRTDDLDGVVARSPVDLGPVKAMSRGTRSWRLTVPDDGVGALGGIVPGFIEWDGPPHPSAGMQPSGLVLEAVIVRHPDPAAVADFLAAVGIAPLAAVEEAAAPGLAFILRRPDGTRRVLA</sequence>
<evidence type="ECO:0000313" key="2">
    <source>
        <dbReference type="EMBL" id="RLP75186.1"/>
    </source>
</evidence>
<keyword evidence="3" id="KW-1185">Reference proteome</keyword>
<evidence type="ECO:0000313" key="3">
    <source>
        <dbReference type="Proteomes" id="UP000269692"/>
    </source>
</evidence>
<dbReference type="AlphaFoldDB" id="A0A3L7A4C3"/>
<evidence type="ECO:0000259" key="1">
    <source>
        <dbReference type="Pfam" id="PF13468"/>
    </source>
</evidence>
<comment type="caution">
    <text evidence="2">The sequence shown here is derived from an EMBL/GenBank/DDBJ whole genome shotgun (WGS) entry which is preliminary data.</text>
</comment>
<dbReference type="Pfam" id="PF13468">
    <property type="entry name" value="Glyoxalase_3"/>
    <property type="match status" value="1"/>
</dbReference>
<feature type="domain" description="Glyoxalase-like" evidence="1">
    <location>
        <begin position="5"/>
        <end position="182"/>
    </location>
</feature>
<dbReference type="RefSeq" id="WP_121624652.1">
    <property type="nucleotide sequence ID" value="NZ_JACIIW010000011.1"/>
</dbReference>
<dbReference type="OrthoDB" id="8451710at2"/>
<name>A0A3L7A4C3_9HYPH</name>
<reference evidence="2 3" key="1">
    <citation type="submission" date="2018-10" db="EMBL/GenBank/DDBJ databases">
        <title>Xanthobacter tagetidis genome sequencing and assembly.</title>
        <authorList>
            <person name="Maclea K.S."/>
            <person name="Goen A.E."/>
            <person name="Fatima S.A."/>
        </authorList>
    </citation>
    <scope>NUCLEOTIDE SEQUENCE [LARGE SCALE GENOMIC DNA]</scope>
    <source>
        <strain evidence="2 3">ATCC 700314</strain>
    </source>
</reference>
<dbReference type="EMBL" id="RCTF01000016">
    <property type="protein sequence ID" value="RLP75186.1"/>
    <property type="molecule type" value="Genomic_DNA"/>
</dbReference>
<organism evidence="2 3">
    <name type="scientific">Xanthobacter tagetidis</name>
    <dbReference type="NCBI Taxonomy" id="60216"/>
    <lineage>
        <taxon>Bacteria</taxon>
        <taxon>Pseudomonadati</taxon>
        <taxon>Pseudomonadota</taxon>
        <taxon>Alphaproteobacteria</taxon>
        <taxon>Hyphomicrobiales</taxon>
        <taxon>Xanthobacteraceae</taxon>
        <taxon>Xanthobacter</taxon>
    </lineage>
</organism>
<dbReference type="Proteomes" id="UP000269692">
    <property type="component" value="Unassembled WGS sequence"/>
</dbReference>
<protein>
    <submittedName>
        <fullName evidence="2">VOC family protein</fullName>
    </submittedName>
</protein>
<dbReference type="Gene3D" id="3.10.180.10">
    <property type="entry name" value="2,3-Dihydroxybiphenyl 1,2-Dioxygenase, domain 1"/>
    <property type="match status" value="1"/>
</dbReference>
<proteinExistence type="predicted"/>
<dbReference type="InterPro" id="IPR025870">
    <property type="entry name" value="Glyoxalase-like_dom"/>
</dbReference>
<accession>A0A3L7A4C3</accession>
<dbReference type="InterPro" id="IPR029068">
    <property type="entry name" value="Glyas_Bleomycin-R_OHBP_Dase"/>
</dbReference>
<gene>
    <name evidence="2" type="ORF">D9R14_17570</name>
</gene>